<dbReference type="SMART" id="SM00225">
    <property type="entry name" value="BTB"/>
    <property type="match status" value="1"/>
</dbReference>
<feature type="domain" description="BTB" evidence="1">
    <location>
        <begin position="17"/>
        <end position="87"/>
    </location>
</feature>
<dbReference type="InterPro" id="IPR000210">
    <property type="entry name" value="BTB/POZ_dom"/>
</dbReference>
<organism evidence="2 3">
    <name type="scientific">Favolaschia claudopus</name>
    <dbReference type="NCBI Taxonomy" id="2862362"/>
    <lineage>
        <taxon>Eukaryota</taxon>
        <taxon>Fungi</taxon>
        <taxon>Dikarya</taxon>
        <taxon>Basidiomycota</taxon>
        <taxon>Agaricomycotina</taxon>
        <taxon>Agaricomycetes</taxon>
        <taxon>Agaricomycetidae</taxon>
        <taxon>Agaricales</taxon>
        <taxon>Marasmiineae</taxon>
        <taxon>Mycenaceae</taxon>
        <taxon>Favolaschia</taxon>
    </lineage>
</organism>
<protein>
    <submittedName>
        <fullName evidence="2">BTB domain-containing protein</fullName>
    </submittedName>
</protein>
<dbReference type="PROSITE" id="PS50097">
    <property type="entry name" value="BTB"/>
    <property type="match status" value="1"/>
</dbReference>
<name>A0AAV9ZIV2_9AGAR</name>
<evidence type="ECO:0000259" key="1">
    <source>
        <dbReference type="PROSITE" id="PS50097"/>
    </source>
</evidence>
<dbReference type="Gene3D" id="3.30.710.10">
    <property type="entry name" value="Potassium Channel Kv1.1, Chain A"/>
    <property type="match status" value="1"/>
</dbReference>
<keyword evidence="3" id="KW-1185">Reference proteome</keyword>
<evidence type="ECO:0000313" key="3">
    <source>
        <dbReference type="Proteomes" id="UP001362999"/>
    </source>
</evidence>
<dbReference type="Pfam" id="PF00651">
    <property type="entry name" value="BTB"/>
    <property type="match status" value="1"/>
</dbReference>
<dbReference type="CDD" id="cd18186">
    <property type="entry name" value="BTB_POZ_ZBTB_KLHL-like"/>
    <property type="match status" value="1"/>
</dbReference>
<dbReference type="SUPFAM" id="SSF54695">
    <property type="entry name" value="POZ domain"/>
    <property type="match status" value="1"/>
</dbReference>
<dbReference type="EMBL" id="JAWWNJ010000143">
    <property type="protein sequence ID" value="KAK6984072.1"/>
    <property type="molecule type" value="Genomic_DNA"/>
</dbReference>
<proteinExistence type="predicted"/>
<evidence type="ECO:0000313" key="2">
    <source>
        <dbReference type="EMBL" id="KAK6984072.1"/>
    </source>
</evidence>
<dbReference type="AlphaFoldDB" id="A0AAV9ZIV2"/>
<comment type="caution">
    <text evidence="2">The sequence shown here is derived from an EMBL/GenBank/DDBJ whole genome shotgun (WGS) entry which is preliminary data.</text>
</comment>
<gene>
    <name evidence="2" type="ORF">R3P38DRAFT_374796</name>
</gene>
<dbReference type="Proteomes" id="UP001362999">
    <property type="component" value="Unassembled WGS sequence"/>
</dbReference>
<accession>A0AAV9ZIV2</accession>
<reference evidence="2 3" key="1">
    <citation type="journal article" date="2024" name="J Genomics">
        <title>Draft genome sequencing and assembly of Favolaschia claudopus CIRM-BRFM 2984 isolated from oak limbs.</title>
        <authorList>
            <person name="Navarro D."/>
            <person name="Drula E."/>
            <person name="Chaduli D."/>
            <person name="Cazenave R."/>
            <person name="Ahrendt S."/>
            <person name="Wang J."/>
            <person name="Lipzen A."/>
            <person name="Daum C."/>
            <person name="Barry K."/>
            <person name="Grigoriev I.V."/>
            <person name="Favel A."/>
            <person name="Rosso M.N."/>
            <person name="Martin F."/>
        </authorList>
    </citation>
    <scope>NUCLEOTIDE SEQUENCE [LARGE SCALE GENOMIC DNA]</scope>
    <source>
        <strain evidence="2 3">CIRM-BRFM 2984</strain>
    </source>
</reference>
<sequence>MSKPLQRVETLWFDKGADIVLQAEDRIFRVPRSILTARSPVFRNLLEIPAEGDEIMDGVPVIQLSESAEEIEAFLKAIYDSSYFMPPPATIGFHEVFAILRLSHKYDVDYLFRRAIEHLETRYPQNLKETDMVERSTVQLPSTGPPEVVSHEFALKILHEVEALWLLPYAYYLVAAQTTLDYLMATSNKEWCPPSRRDIIVQARMCQVAATDRMLDTLTHRSNCATPDKCDLKKFAYLKQNLNHGRRFYFAAAPMRLADRQKVIKQLCPTCATAFESTYHVVQQQIWSQLPRNCGLPSWDVLGAMRHKRLYGESC</sequence>
<dbReference type="InterPro" id="IPR011333">
    <property type="entry name" value="SKP1/BTB/POZ_sf"/>
</dbReference>